<dbReference type="OrthoDB" id="5888384at2759"/>
<dbReference type="Proteomes" id="UP000053676">
    <property type="component" value="Unassembled WGS sequence"/>
</dbReference>
<protein>
    <recommendedName>
        <fullName evidence="1">SCP domain-containing protein</fullName>
    </recommendedName>
</protein>
<accession>W2SRM7</accession>
<dbReference type="STRING" id="51031.W2SRM7"/>
<sequence length="77" mass="8668">VYSAGGNINPTQKIDDVLESWINAGRIYGIQNSENVYNDPRMYTFANMAYAKSLRFGCAYTECDANEAHISCVYNLM</sequence>
<name>W2SRM7_NECAM</name>
<dbReference type="KEGG" id="nai:NECAME_18987"/>
<evidence type="ECO:0000259" key="1">
    <source>
        <dbReference type="Pfam" id="PF00188"/>
    </source>
</evidence>
<gene>
    <name evidence="2" type="ORF">NECAME_18987</name>
</gene>
<dbReference type="AlphaFoldDB" id="W2SRM7"/>
<dbReference type="EMBL" id="KI665383">
    <property type="protein sequence ID" value="ETN72178.1"/>
    <property type="molecule type" value="Genomic_DNA"/>
</dbReference>
<dbReference type="InterPro" id="IPR014044">
    <property type="entry name" value="CAP_dom"/>
</dbReference>
<proteinExistence type="predicted"/>
<dbReference type="Pfam" id="PF00188">
    <property type="entry name" value="CAP"/>
    <property type="match status" value="1"/>
</dbReference>
<dbReference type="SUPFAM" id="SSF55797">
    <property type="entry name" value="PR-1-like"/>
    <property type="match status" value="1"/>
</dbReference>
<dbReference type="Gene3D" id="3.40.33.10">
    <property type="entry name" value="CAP"/>
    <property type="match status" value="1"/>
</dbReference>
<evidence type="ECO:0000313" key="2">
    <source>
        <dbReference type="EMBL" id="ETN72178.1"/>
    </source>
</evidence>
<reference evidence="3" key="1">
    <citation type="journal article" date="2014" name="Nat. Genet.">
        <title>Genome of the human hookworm Necator americanus.</title>
        <authorList>
            <person name="Tang Y.T."/>
            <person name="Gao X."/>
            <person name="Rosa B.A."/>
            <person name="Abubucker S."/>
            <person name="Hallsworth-Pepin K."/>
            <person name="Martin J."/>
            <person name="Tyagi R."/>
            <person name="Heizer E."/>
            <person name="Zhang X."/>
            <person name="Bhonagiri-Palsikar V."/>
            <person name="Minx P."/>
            <person name="Warren W.C."/>
            <person name="Wang Q."/>
            <person name="Zhan B."/>
            <person name="Hotez P.J."/>
            <person name="Sternberg P.W."/>
            <person name="Dougall A."/>
            <person name="Gaze S.T."/>
            <person name="Mulvenna J."/>
            <person name="Sotillo J."/>
            <person name="Ranganathan S."/>
            <person name="Rabelo E.M."/>
            <person name="Wilson R.K."/>
            <person name="Felgner P.L."/>
            <person name="Bethony J."/>
            <person name="Hawdon J.M."/>
            <person name="Gasser R.B."/>
            <person name="Loukas A."/>
            <person name="Mitreva M."/>
        </authorList>
    </citation>
    <scope>NUCLEOTIDE SEQUENCE [LARGE SCALE GENOMIC DNA]</scope>
</reference>
<feature type="non-terminal residue" evidence="2">
    <location>
        <position position="1"/>
    </location>
</feature>
<organism evidence="2 3">
    <name type="scientific">Necator americanus</name>
    <name type="common">Human hookworm</name>
    <dbReference type="NCBI Taxonomy" id="51031"/>
    <lineage>
        <taxon>Eukaryota</taxon>
        <taxon>Metazoa</taxon>
        <taxon>Ecdysozoa</taxon>
        <taxon>Nematoda</taxon>
        <taxon>Chromadorea</taxon>
        <taxon>Rhabditida</taxon>
        <taxon>Rhabditina</taxon>
        <taxon>Rhabditomorpha</taxon>
        <taxon>Strongyloidea</taxon>
        <taxon>Ancylostomatidae</taxon>
        <taxon>Bunostominae</taxon>
        <taxon>Necator</taxon>
    </lineage>
</organism>
<feature type="domain" description="SCP" evidence="1">
    <location>
        <begin position="4"/>
        <end position="74"/>
    </location>
</feature>
<evidence type="ECO:0000313" key="3">
    <source>
        <dbReference type="Proteomes" id="UP000053676"/>
    </source>
</evidence>
<keyword evidence="3" id="KW-1185">Reference proteome</keyword>
<dbReference type="InterPro" id="IPR035940">
    <property type="entry name" value="CAP_sf"/>
</dbReference>